<comment type="caution">
    <text evidence="8">The sequence shown here is derived from an EMBL/GenBank/DDBJ whole genome shotgun (WGS) entry which is preliminary data.</text>
</comment>
<organism evidence="8 9">
    <name type="scientific">Carpinus fangiana</name>
    <dbReference type="NCBI Taxonomy" id="176857"/>
    <lineage>
        <taxon>Eukaryota</taxon>
        <taxon>Viridiplantae</taxon>
        <taxon>Streptophyta</taxon>
        <taxon>Embryophyta</taxon>
        <taxon>Tracheophyta</taxon>
        <taxon>Spermatophyta</taxon>
        <taxon>Magnoliopsida</taxon>
        <taxon>eudicotyledons</taxon>
        <taxon>Gunneridae</taxon>
        <taxon>Pentapetalae</taxon>
        <taxon>rosids</taxon>
        <taxon>fabids</taxon>
        <taxon>Fagales</taxon>
        <taxon>Betulaceae</taxon>
        <taxon>Carpinus</taxon>
    </lineage>
</organism>
<dbReference type="PANTHER" id="PTHR33048:SF129">
    <property type="entry name" value="INTEGRAL MEMBRANE PROTEIN-RELATED"/>
    <property type="match status" value="1"/>
</dbReference>
<dbReference type="Proteomes" id="UP000327013">
    <property type="component" value="Unassembled WGS sequence"/>
</dbReference>
<gene>
    <name evidence="8" type="ORF">FH972_026457</name>
</gene>
<name>A0A5N6L420_9ROSI</name>
<evidence type="ECO:0000313" key="9">
    <source>
        <dbReference type="Proteomes" id="UP000327013"/>
    </source>
</evidence>
<dbReference type="AlphaFoldDB" id="A0A5N6L420"/>
<evidence type="ECO:0000256" key="6">
    <source>
        <dbReference type="SAM" id="Phobius"/>
    </source>
</evidence>
<evidence type="ECO:0000313" key="8">
    <source>
        <dbReference type="EMBL" id="KAB8737498.1"/>
    </source>
</evidence>
<feature type="transmembrane region" description="Helical" evidence="6">
    <location>
        <begin position="275"/>
        <end position="298"/>
    </location>
</feature>
<dbReference type="GO" id="GO:0016020">
    <property type="term" value="C:membrane"/>
    <property type="evidence" value="ECO:0007669"/>
    <property type="project" value="UniProtKB-SubCell"/>
</dbReference>
<feature type="transmembrane region" description="Helical" evidence="6">
    <location>
        <begin position="234"/>
        <end position="255"/>
    </location>
</feature>
<evidence type="ECO:0000256" key="3">
    <source>
        <dbReference type="ARBA" id="ARBA00022989"/>
    </source>
</evidence>
<evidence type="ECO:0000256" key="4">
    <source>
        <dbReference type="ARBA" id="ARBA00023136"/>
    </source>
</evidence>
<dbReference type="InterPro" id="IPR052337">
    <property type="entry name" value="SAT4-like"/>
</dbReference>
<proteinExistence type="inferred from homology"/>
<feature type="domain" description="Rhodopsin" evidence="7">
    <location>
        <begin position="47"/>
        <end position="298"/>
    </location>
</feature>
<feature type="transmembrane region" description="Helical" evidence="6">
    <location>
        <begin position="199"/>
        <end position="222"/>
    </location>
</feature>
<evidence type="ECO:0000256" key="1">
    <source>
        <dbReference type="ARBA" id="ARBA00004141"/>
    </source>
</evidence>
<accession>A0A5N6L420</accession>
<evidence type="ECO:0000256" key="5">
    <source>
        <dbReference type="ARBA" id="ARBA00038359"/>
    </source>
</evidence>
<keyword evidence="2 6" id="KW-0812">Transmembrane</keyword>
<keyword evidence="3 6" id="KW-1133">Transmembrane helix</keyword>
<dbReference type="EMBL" id="VIBQ01000096">
    <property type="protein sequence ID" value="KAB8737498.1"/>
    <property type="molecule type" value="Genomic_DNA"/>
</dbReference>
<keyword evidence="9" id="KW-1185">Reference proteome</keyword>
<feature type="transmembrane region" description="Helical" evidence="6">
    <location>
        <begin position="29"/>
        <end position="51"/>
    </location>
</feature>
<evidence type="ECO:0000256" key="2">
    <source>
        <dbReference type="ARBA" id="ARBA00022692"/>
    </source>
</evidence>
<evidence type="ECO:0000259" key="7">
    <source>
        <dbReference type="Pfam" id="PF20684"/>
    </source>
</evidence>
<reference evidence="8 9" key="1">
    <citation type="submission" date="2019-06" db="EMBL/GenBank/DDBJ databases">
        <title>A chromosomal-level reference genome of Carpinus fangiana (Coryloideae, Betulaceae).</title>
        <authorList>
            <person name="Yang X."/>
            <person name="Wang Z."/>
            <person name="Zhang L."/>
            <person name="Hao G."/>
            <person name="Liu J."/>
            <person name="Yang Y."/>
        </authorList>
    </citation>
    <scope>NUCLEOTIDE SEQUENCE [LARGE SCALE GENOMIC DNA]</scope>
    <source>
        <strain evidence="8">Cfa_2016G</strain>
        <tissue evidence="8">Leaf</tissue>
    </source>
</reference>
<dbReference type="InterPro" id="IPR049326">
    <property type="entry name" value="Rhodopsin_dom_fungi"/>
</dbReference>
<feature type="transmembrane region" description="Helical" evidence="6">
    <location>
        <begin position="117"/>
        <end position="134"/>
    </location>
</feature>
<feature type="transmembrane region" description="Helical" evidence="6">
    <location>
        <begin position="146"/>
        <end position="170"/>
    </location>
</feature>
<comment type="similarity">
    <text evidence="5">Belongs to the SAT4 family.</text>
</comment>
<sequence>MPGGIEPPLSVIVGWPPPNHVDPETRGPALLILIILLGVLAVITVAARFYCRLFLTKNAGADDWMLLAAMVPTIGFAVSVALSSESYGGRKHIWDILDPSNLSPLFDARKITFANELLYLFASVGIKLSVLLFYRRLADGILPKAFIWAIYGIAAFVLAYFVTTVISLFFTCQPLEGFWLRILPQWRQAHPGACISEGAAVLAISSISALQDFLVALLPTLLFARLPMPRKQKIALGAVFGFSFFLCVAGILRIVYVKRVFYDTYDVTWQLYDVWLWMIVEVLLGPICASAPALRVLFFRYVLPRIGVEYSITGDMSSHGHGSAYISNNRASVRDETYVQVGEDDSVLTQGGPAANTKRTSRFGGKCPTSAEEGWFHTMKDTEYNDQTYELRHHGPVKSSFD</sequence>
<dbReference type="PANTHER" id="PTHR33048">
    <property type="entry name" value="PTH11-LIKE INTEGRAL MEMBRANE PROTEIN (AFU_ORTHOLOGUE AFUA_5G11245)"/>
    <property type="match status" value="1"/>
</dbReference>
<dbReference type="Pfam" id="PF20684">
    <property type="entry name" value="Fung_rhodopsin"/>
    <property type="match status" value="1"/>
</dbReference>
<comment type="subcellular location">
    <subcellularLocation>
        <location evidence="1">Membrane</location>
        <topology evidence="1">Multi-pass membrane protein</topology>
    </subcellularLocation>
</comment>
<feature type="transmembrane region" description="Helical" evidence="6">
    <location>
        <begin position="63"/>
        <end position="82"/>
    </location>
</feature>
<keyword evidence="4 6" id="KW-0472">Membrane</keyword>
<dbReference type="OrthoDB" id="4682787at2759"/>
<protein>
    <recommendedName>
        <fullName evidence="7">Rhodopsin domain-containing protein</fullName>
    </recommendedName>
</protein>